<evidence type="ECO:0000313" key="3">
    <source>
        <dbReference type="Proteomes" id="UP000003457"/>
    </source>
</evidence>
<name>A0AB72YY23_9BIFI</name>
<sequence length="49" mass="5353">MATKSVLTFLGMLSTLLAFAAARTLVFHKSDAVFLYGSTNVVVTSFFYD</sequence>
<organism evidence="2 3">
    <name type="scientific">Bifidobacterium dentium JCVIHMP022</name>
    <dbReference type="NCBI Taxonomy" id="553191"/>
    <lineage>
        <taxon>Bacteria</taxon>
        <taxon>Bacillati</taxon>
        <taxon>Actinomycetota</taxon>
        <taxon>Actinomycetes</taxon>
        <taxon>Bifidobacteriales</taxon>
        <taxon>Bifidobacteriaceae</taxon>
        <taxon>Bifidobacterium</taxon>
    </lineage>
</organism>
<protein>
    <submittedName>
        <fullName evidence="2">Uncharacterized protein</fullName>
    </submittedName>
</protein>
<evidence type="ECO:0000313" key="2">
    <source>
        <dbReference type="EMBL" id="EFO76643.1"/>
    </source>
</evidence>
<reference evidence="2 3" key="1">
    <citation type="submission" date="2010-10" db="EMBL/GenBank/DDBJ databases">
        <authorList>
            <person name="Durkin A.S."/>
            <person name="Madupu R."/>
            <person name="Torralba M."/>
            <person name="Gillis M."/>
            <person name="Methe B."/>
            <person name="Sutton G."/>
            <person name="Nelson K.E."/>
        </authorList>
    </citation>
    <scope>NUCLEOTIDE SEQUENCE [LARGE SCALE GENOMIC DNA]</scope>
    <source>
        <strain evidence="2 3">JCVIHMP022</strain>
    </source>
</reference>
<dbReference type="EMBL" id="AEHJ01000035">
    <property type="protein sequence ID" value="EFO76643.1"/>
    <property type="molecule type" value="Genomic_DNA"/>
</dbReference>
<comment type="caution">
    <text evidence="2">The sequence shown here is derived from an EMBL/GenBank/DDBJ whole genome shotgun (WGS) entry which is preliminary data.</text>
</comment>
<proteinExistence type="predicted"/>
<dbReference type="Proteomes" id="UP000003457">
    <property type="component" value="Unassembled WGS sequence"/>
</dbReference>
<feature type="chain" id="PRO_5044498391" evidence="1">
    <location>
        <begin position="21"/>
        <end position="49"/>
    </location>
</feature>
<accession>A0AB72YY23</accession>
<keyword evidence="1" id="KW-0732">Signal</keyword>
<feature type="signal peptide" evidence="1">
    <location>
        <begin position="1"/>
        <end position="20"/>
    </location>
</feature>
<gene>
    <name evidence="2" type="ORF">HMPREF9003_0931</name>
</gene>
<evidence type="ECO:0000256" key="1">
    <source>
        <dbReference type="SAM" id="SignalP"/>
    </source>
</evidence>
<dbReference type="AlphaFoldDB" id="A0AB72YY23"/>